<dbReference type="Gene3D" id="3.30.40.10">
    <property type="entry name" value="Zinc/RING finger domain, C3HC4 (zinc finger)"/>
    <property type="match status" value="1"/>
</dbReference>
<dbReference type="Pfam" id="PF13920">
    <property type="entry name" value="zf-C3HC4_3"/>
    <property type="match status" value="1"/>
</dbReference>
<evidence type="ECO:0000313" key="4">
    <source>
        <dbReference type="Proteomes" id="UP001377567"/>
    </source>
</evidence>
<gene>
    <name evidence="3" type="ORF">DAKH74_002690</name>
</gene>
<dbReference type="PANTHER" id="PTHR22696">
    <property type="entry name" value="E3 UBIQUITIN-PROTEIN LIGASE RNF26"/>
    <property type="match status" value="1"/>
</dbReference>
<accession>A0AAV5RSI5</accession>
<evidence type="ECO:0000313" key="3">
    <source>
        <dbReference type="EMBL" id="GMM53653.1"/>
    </source>
</evidence>
<evidence type="ECO:0008006" key="5">
    <source>
        <dbReference type="Google" id="ProtNLM"/>
    </source>
</evidence>
<keyword evidence="2" id="KW-0472">Membrane</keyword>
<dbReference type="GO" id="GO:0016567">
    <property type="term" value="P:protein ubiquitination"/>
    <property type="evidence" value="ECO:0007669"/>
    <property type="project" value="TreeGrafter"/>
</dbReference>
<feature type="transmembrane region" description="Helical" evidence="2">
    <location>
        <begin position="196"/>
        <end position="218"/>
    </location>
</feature>
<name>A0AAV5RSI5_MAUHU</name>
<dbReference type="GO" id="GO:0006511">
    <property type="term" value="P:ubiquitin-dependent protein catabolic process"/>
    <property type="evidence" value="ECO:0007669"/>
    <property type="project" value="TreeGrafter"/>
</dbReference>
<proteinExistence type="predicted"/>
<dbReference type="AlphaFoldDB" id="A0AAV5RSI5"/>
<dbReference type="InterPro" id="IPR013083">
    <property type="entry name" value="Znf_RING/FYVE/PHD"/>
</dbReference>
<feature type="transmembrane region" description="Helical" evidence="2">
    <location>
        <begin position="224"/>
        <end position="243"/>
    </location>
</feature>
<keyword evidence="4" id="KW-1185">Reference proteome</keyword>
<dbReference type="PANTHER" id="PTHR22696:SF1">
    <property type="entry name" value="E3 UBIQUITIN-PROTEIN LIGASE RNF26"/>
    <property type="match status" value="1"/>
</dbReference>
<protein>
    <recommendedName>
        <fullName evidence="5">RING-type domain-containing protein</fullName>
    </recommendedName>
</protein>
<evidence type="ECO:0000256" key="1">
    <source>
        <dbReference type="SAM" id="MobiDB-lite"/>
    </source>
</evidence>
<dbReference type="EMBL" id="BTGD01000001">
    <property type="protein sequence ID" value="GMM53653.1"/>
    <property type="molecule type" value="Genomic_DNA"/>
</dbReference>
<feature type="region of interest" description="Disordered" evidence="1">
    <location>
        <begin position="371"/>
        <end position="395"/>
    </location>
</feature>
<keyword evidence="2" id="KW-0812">Transmembrane</keyword>
<sequence length="623" mass="67095">MSSPLDMPAPYRLVYYYTGYLLSPHALVVLATGLVLNRAVVMAAVRKPPAGSAPPGGGSPPAHRLPLWSRACVHGGALALLGRTLWGLHTDPNAAIALPCLTALAAAAVAEAFLASTAGTAPLWDVDTPLFELSVQCFLCSLHAPQLAQEQLRRDCALALGSAATVHALELLGARNWRLAVSSVLLAAHAHASRGALPAALASAAAAAAAAALFPAFLRWWFRALPAAIVGGAVWANALRWAVGDRARAKRFFRWLWAEVRECAADDALDALLTVARVCLRGPSQEVQEEETPSPEPRFAGLSGYLHKLPTSPEDTASSATATATAATGSRAVAVNVPYLLVKLRITAELVHMLCVAAGASATALARSVHARLRHRTASHPTPPPRPHAPRRDLNRLVTSYNYPKFLARYPERAEGEASPSPGLGPGPSRFDATRFLLPEFDSSPDYAPPGPGPADYNLRKKAADLPAWQPAPQQEMRAELAALFLDFNDSMVRSVDSLNWHNSMYSMLRHGLENEQEQEGCVTRARYGRDNAETIVDEVALERWTMGEEAPVECSEEDSDEYSDNENMECLLCLQQSRNVVFWPCRCLALCDECRQALGARGLQTCVACGETVQAYTKVNIV</sequence>
<dbReference type="GO" id="GO:0061630">
    <property type="term" value="F:ubiquitin protein ligase activity"/>
    <property type="evidence" value="ECO:0007669"/>
    <property type="project" value="TreeGrafter"/>
</dbReference>
<reference evidence="3 4" key="1">
    <citation type="journal article" date="2023" name="Elife">
        <title>Identification of key yeast species and microbe-microbe interactions impacting larval growth of Drosophila in the wild.</title>
        <authorList>
            <person name="Mure A."/>
            <person name="Sugiura Y."/>
            <person name="Maeda R."/>
            <person name="Honda K."/>
            <person name="Sakurai N."/>
            <person name="Takahashi Y."/>
            <person name="Watada M."/>
            <person name="Katoh T."/>
            <person name="Gotoh A."/>
            <person name="Gotoh Y."/>
            <person name="Taniguchi I."/>
            <person name="Nakamura K."/>
            <person name="Hayashi T."/>
            <person name="Katayama T."/>
            <person name="Uemura T."/>
            <person name="Hattori Y."/>
        </authorList>
    </citation>
    <scope>NUCLEOTIDE SEQUENCE [LARGE SCALE GENOMIC DNA]</scope>
    <source>
        <strain evidence="3 4">KH-74</strain>
    </source>
</reference>
<comment type="caution">
    <text evidence="3">The sequence shown here is derived from an EMBL/GenBank/DDBJ whole genome shotgun (WGS) entry which is preliminary data.</text>
</comment>
<evidence type="ECO:0000256" key="2">
    <source>
        <dbReference type="SAM" id="Phobius"/>
    </source>
</evidence>
<dbReference type="Proteomes" id="UP001377567">
    <property type="component" value="Unassembled WGS sequence"/>
</dbReference>
<keyword evidence="2" id="KW-1133">Transmembrane helix</keyword>
<feature type="transmembrane region" description="Helical" evidence="2">
    <location>
        <begin position="14"/>
        <end position="36"/>
    </location>
</feature>
<organism evidence="3 4">
    <name type="scientific">Maudiozyma humilis</name>
    <name type="common">Sour dough yeast</name>
    <name type="synonym">Kazachstania humilis</name>
    <dbReference type="NCBI Taxonomy" id="51915"/>
    <lineage>
        <taxon>Eukaryota</taxon>
        <taxon>Fungi</taxon>
        <taxon>Dikarya</taxon>
        <taxon>Ascomycota</taxon>
        <taxon>Saccharomycotina</taxon>
        <taxon>Saccharomycetes</taxon>
        <taxon>Saccharomycetales</taxon>
        <taxon>Saccharomycetaceae</taxon>
        <taxon>Maudiozyma</taxon>
    </lineage>
</organism>